<accession>A0ABV9DPC0</accession>
<feature type="transmembrane region" description="Helical" evidence="1">
    <location>
        <begin position="64"/>
        <end position="84"/>
    </location>
</feature>
<evidence type="ECO:0000313" key="3">
    <source>
        <dbReference type="Proteomes" id="UP001595923"/>
    </source>
</evidence>
<feature type="transmembrane region" description="Helical" evidence="1">
    <location>
        <begin position="131"/>
        <end position="148"/>
    </location>
</feature>
<protein>
    <submittedName>
        <fullName evidence="2">Uncharacterized protein</fullName>
    </submittedName>
</protein>
<keyword evidence="1" id="KW-0472">Membrane</keyword>
<feature type="transmembrane region" description="Helical" evidence="1">
    <location>
        <begin position="96"/>
        <end position="119"/>
    </location>
</feature>
<dbReference type="EMBL" id="JBHSFQ010000001">
    <property type="protein sequence ID" value="MFC4560492.1"/>
    <property type="molecule type" value="Genomic_DNA"/>
</dbReference>
<evidence type="ECO:0000313" key="2">
    <source>
        <dbReference type="EMBL" id="MFC4560492.1"/>
    </source>
</evidence>
<name>A0ABV9DPC0_9ACTN</name>
<evidence type="ECO:0000256" key="1">
    <source>
        <dbReference type="SAM" id="Phobius"/>
    </source>
</evidence>
<feature type="transmembrane region" description="Helical" evidence="1">
    <location>
        <begin position="30"/>
        <end position="52"/>
    </location>
</feature>
<keyword evidence="1" id="KW-0812">Transmembrane</keyword>
<organism evidence="2 3">
    <name type="scientific">Nocardiopsis mangrovi</name>
    <dbReference type="NCBI Taxonomy" id="1179818"/>
    <lineage>
        <taxon>Bacteria</taxon>
        <taxon>Bacillati</taxon>
        <taxon>Actinomycetota</taxon>
        <taxon>Actinomycetes</taxon>
        <taxon>Streptosporangiales</taxon>
        <taxon>Nocardiopsidaceae</taxon>
        <taxon>Nocardiopsis</taxon>
    </lineage>
</organism>
<dbReference type="Proteomes" id="UP001595923">
    <property type="component" value="Unassembled WGS sequence"/>
</dbReference>
<reference evidence="3" key="1">
    <citation type="journal article" date="2019" name="Int. J. Syst. Evol. Microbiol.">
        <title>The Global Catalogue of Microorganisms (GCM) 10K type strain sequencing project: providing services to taxonomists for standard genome sequencing and annotation.</title>
        <authorList>
            <consortium name="The Broad Institute Genomics Platform"/>
            <consortium name="The Broad Institute Genome Sequencing Center for Infectious Disease"/>
            <person name="Wu L."/>
            <person name="Ma J."/>
        </authorList>
    </citation>
    <scope>NUCLEOTIDE SEQUENCE [LARGE SCALE GENOMIC DNA]</scope>
    <source>
        <strain evidence="3">XZYJ18</strain>
    </source>
</reference>
<proteinExistence type="predicted"/>
<sequence length="151" mass="15015">MSASSSSHPVPGERPEAPAGRRLAVTERGVAIAAYVFLLPAGFAAGIVGGPAARWLTWLWNTGLGGQIVAGIAAAAVLAVLFTACRAAGFGTGSRLGAGLPAVGWTAASFALVTVSSGGDIMLTSNVMEQVYLFGGVFAVSMATVLTPPGP</sequence>
<comment type="caution">
    <text evidence="2">The sequence shown here is derived from an EMBL/GenBank/DDBJ whole genome shotgun (WGS) entry which is preliminary data.</text>
</comment>
<gene>
    <name evidence="2" type="ORF">ACFO4E_01345</name>
</gene>
<dbReference type="RefSeq" id="WP_378570658.1">
    <property type="nucleotide sequence ID" value="NZ_JBHSFQ010000001.1"/>
</dbReference>
<keyword evidence="1" id="KW-1133">Transmembrane helix</keyword>
<keyword evidence="3" id="KW-1185">Reference proteome</keyword>